<evidence type="ECO:0000259" key="2">
    <source>
        <dbReference type="SMART" id="SM00852"/>
    </source>
</evidence>
<dbReference type="PANTHER" id="PTHR13939">
    <property type="entry name" value="NICOTINAMIDE-NUCLEOTIDE AMIDOHYDROLASE PNCC"/>
    <property type="match status" value="1"/>
</dbReference>
<dbReference type="HAMAP" id="MF_00226_B">
    <property type="entry name" value="CinA_B"/>
    <property type="match status" value="1"/>
</dbReference>
<dbReference type="Pfam" id="PF02464">
    <property type="entry name" value="CinA"/>
    <property type="match status" value="1"/>
</dbReference>
<dbReference type="SMART" id="SM00852">
    <property type="entry name" value="MoCF_biosynth"/>
    <property type="match status" value="1"/>
</dbReference>
<dbReference type="SUPFAM" id="SSF53218">
    <property type="entry name" value="Molybdenum cofactor biosynthesis proteins"/>
    <property type="match status" value="1"/>
</dbReference>
<dbReference type="NCBIfam" id="NF001813">
    <property type="entry name" value="PRK00549.1"/>
    <property type="match status" value="1"/>
</dbReference>
<dbReference type="Proteomes" id="UP000663720">
    <property type="component" value="Chromosome"/>
</dbReference>
<dbReference type="InterPro" id="IPR041424">
    <property type="entry name" value="CinA_KH"/>
</dbReference>
<dbReference type="AlphaFoldDB" id="A0A975GHZ6"/>
<name>A0A975GHZ6_9BACT</name>
<dbReference type="Gene3D" id="3.30.70.2860">
    <property type="match status" value="1"/>
</dbReference>
<dbReference type="SUPFAM" id="SSF142433">
    <property type="entry name" value="CinA-like"/>
    <property type="match status" value="1"/>
</dbReference>
<dbReference type="KEGG" id="dli:dnl_35840"/>
<dbReference type="InterPro" id="IPR050101">
    <property type="entry name" value="CinA"/>
</dbReference>
<dbReference type="NCBIfam" id="TIGR00200">
    <property type="entry name" value="cinA_nterm"/>
    <property type="match status" value="1"/>
</dbReference>
<keyword evidence="4" id="KW-1185">Reference proteome</keyword>
<dbReference type="RefSeq" id="WP_207687315.1">
    <property type="nucleotide sequence ID" value="NZ_CP061799.1"/>
</dbReference>
<comment type="similarity">
    <text evidence="1">Belongs to the CinA family.</text>
</comment>
<protein>
    <recommendedName>
        <fullName evidence="1">CinA-like protein</fullName>
    </recommendedName>
</protein>
<gene>
    <name evidence="3" type="primary">cinA</name>
    <name evidence="3" type="ORF">dnl_35840</name>
</gene>
<dbReference type="EMBL" id="CP061799">
    <property type="protein sequence ID" value="QTA81253.1"/>
    <property type="molecule type" value="Genomic_DNA"/>
</dbReference>
<feature type="domain" description="MoaB/Mog" evidence="2">
    <location>
        <begin position="4"/>
        <end position="171"/>
    </location>
</feature>
<dbReference type="InterPro" id="IPR008136">
    <property type="entry name" value="CinA_C"/>
</dbReference>
<dbReference type="Gene3D" id="3.40.980.10">
    <property type="entry name" value="MoaB/Mog-like domain"/>
    <property type="match status" value="1"/>
</dbReference>
<dbReference type="Pfam" id="PF18146">
    <property type="entry name" value="CinA_KH"/>
    <property type="match status" value="1"/>
</dbReference>
<dbReference type="NCBIfam" id="TIGR00199">
    <property type="entry name" value="PncC_domain"/>
    <property type="match status" value="1"/>
</dbReference>
<dbReference type="PIRSF" id="PIRSF006728">
    <property type="entry name" value="CinA"/>
    <property type="match status" value="1"/>
</dbReference>
<dbReference type="PANTHER" id="PTHR13939:SF0">
    <property type="entry name" value="NMN AMIDOHYDROLASE-LIKE PROTEIN YFAY"/>
    <property type="match status" value="1"/>
</dbReference>
<evidence type="ECO:0000313" key="4">
    <source>
        <dbReference type="Proteomes" id="UP000663720"/>
    </source>
</evidence>
<dbReference type="InterPro" id="IPR001453">
    <property type="entry name" value="MoaB/Mog_dom"/>
</dbReference>
<dbReference type="Gene3D" id="3.90.950.20">
    <property type="entry name" value="CinA-like"/>
    <property type="match status" value="1"/>
</dbReference>
<dbReference type="InterPro" id="IPR008135">
    <property type="entry name" value="Competence-induced_CinA"/>
</dbReference>
<dbReference type="InterPro" id="IPR036653">
    <property type="entry name" value="CinA-like_C"/>
</dbReference>
<dbReference type="Pfam" id="PF00994">
    <property type="entry name" value="MoCF_biosynth"/>
    <property type="match status" value="1"/>
</dbReference>
<evidence type="ECO:0000313" key="3">
    <source>
        <dbReference type="EMBL" id="QTA81253.1"/>
    </source>
</evidence>
<accession>A0A975GHZ6</accession>
<evidence type="ECO:0000256" key="1">
    <source>
        <dbReference type="HAMAP-Rule" id="MF_00226"/>
    </source>
</evidence>
<reference evidence="3" key="1">
    <citation type="journal article" date="2021" name="Microb. Physiol.">
        <title>Proteogenomic Insights into the Physiology of Marine, Sulfate-Reducing, Filamentous Desulfonema limicola and Desulfonema magnum.</title>
        <authorList>
            <person name="Schnaars V."/>
            <person name="Wohlbrand L."/>
            <person name="Scheve S."/>
            <person name="Hinrichs C."/>
            <person name="Reinhardt R."/>
            <person name="Rabus R."/>
        </authorList>
    </citation>
    <scope>NUCLEOTIDE SEQUENCE</scope>
    <source>
        <strain evidence="3">5ac10</strain>
    </source>
</reference>
<sequence length="413" mass="44800">MITEILATGDEIRSGSLADTNSAWLAQKLEQAGLEVTRHNCVGDDRELLCEVLKEISKRADIALVTGGLGPTTDDLTSEAAADAARVELVLDQKALDSIENYFSSRNRTMPLSNKKQALIPQGAETIYNPVGTAPGFALKIGKCLFYFMPGVPSEMKTMYSEKLVPHMEKYMGKNKVFNMVKTISTFGLPESIVGEMLSALPEKYPGIKLGLRAKFPEIQVKLYAKSTNEKDLKENVHLACQWIAEKMGDRIFSTSEETMEAVVGKLLKKRNAAIAIAESCTGGLIASRLTDVPGSSDYFLFSGVTYSNESKIKVLGVKEETIKNFGAVSEETAGEMAIGARQAAGADYGLSTSGIAGPDGGTNEKPVGTVCIGLASPEKTETHRFILRFASRSMNKRMFAMKALDLLRLELI</sequence>
<organism evidence="3 4">
    <name type="scientific">Desulfonema limicola</name>
    <dbReference type="NCBI Taxonomy" id="45656"/>
    <lineage>
        <taxon>Bacteria</taxon>
        <taxon>Pseudomonadati</taxon>
        <taxon>Thermodesulfobacteriota</taxon>
        <taxon>Desulfobacteria</taxon>
        <taxon>Desulfobacterales</taxon>
        <taxon>Desulfococcaceae</taxon>
        <taxon>Desulfonema</taxon>
    </lineage>
</organism>
<dbReference type="CDD" id="cd00885">
    <property type="entry name" value="cinA"/>
    <property type="match status" value="1"/>
</dbReference>
<dbReference type="NCBIfam" id="TIGR00177">
    <property type="entry name" value="molyb_syn"/>
    <property type="match status" value="1"/>
</dbReference>
<proteinExistence type="inferred from homology"/>
<dbReference type="InterPro" id="IPR036425">
    <property type="entry name" value="MoaB/Mog-like_dom_sf"/>
</dbReference>